<gene>
    <name evidence="8" type="ORF">TVY486_0805410</name>
</gene>
<evidence type="ECO:0000256" key="2">
    <source>
        <dbReference type="ARBA" id="ARBA00006051"/>
    </source>
</evidence>
<dbReference type="AlphaFoldDB" id="G0U1H7"/>
<dbReference type="EMBL" id="HE573024">
    <property type="protein sequence ID" value="CCC49934.1"/>
    <property type="molecule type" value="Genomic_DNA"/>
</dbReference>
<feature type="compositionally biased region" description="Polar residues" evidence="7">
    <location>
        <begin position="165"/>
        <end position="176"/>
    </location>
</feature>
<evidence type="ECO:0000256" key="6">
    <source>
        <dbReference type="ARBA" id="ARBA00023242"/>
    </source>
</evidence>
<feature type="region of interest" description="Disordered" evidence="7">
    <location>
        <begin position="148"/>
        <end position="192"/>
    </location>
</feature>
<dbReference type="GO" id="GO:0042393">
    <property type="term" value="F:histone binding"/>
    <property type="evidence" value="ECO:0007669"/>
    <property type="project" value="TreeGrafter"/>
</dbReference>
<proteinExistence type="inferred from homology"/>
<evidence type="ECO:0000256" key="5">
    <source>
        <dbReference type="ARBA" id="ARBA00023186"/>
    </source>
</evidence>
<dbReference type="PANTHER" id="PTHR12040:SF28">
    <property type="entry name" value="ANTI-SILENCING PROTEIN A-LIKE PROTEIN"/>
    <property type="match status" value="1"/>
</dbReference>
<evidence type="ECO:0008006" key="9">
    <source>
        <dbReference type="Google" id="ProtNLM"/>
    </source>
</evidence>
<dbReference type="Gene3D" id="2.60.40.1490">
    <property type="entry name" value="Histone chaperone ASF1-like"/>
    <property type="match status" value="1"/>
</dbReference>
<dbReference type="VEuPathDB" id="TriTrypDB:TvY486_0805410"/>
<reference evidence="8" key="1">
    <citation type="journal article" date="2012" name="Proc. Natl. Acad. Sci. U.S.A.">
        <title>Antigenic diversity is generated by distinct evolutionary mechanisms in African trypanosome species.</title>
        <authorList>
            <person name="Jackson A.P."/>
            <person name="Berry A."/>
            <person name="Aslett M."/>
            <person name="Allison H.C."/>
            <person name="Burton P."/>
            <person name="Vavrova-Anderson J."/>
            <person name="Brown R."/>
            <person name="Browne H."/>
            <person name="Corton N."/>
            <person name="Hauser H."/>
            <person name="Gamble J."/>
            <person name="Gilderthorp R."/>
            <person name="Marcello L."/>
            <person name="McQuillan J."/>
            <person name="Otto T.D."/>
            <person name="Quail M.A."/>
            <person name="Sanders M.J."/>
            <person name="van Tonder A."/>
            <person name="Ginger M.L."/>
            <person name="Field M.C."/>
            <person name="Barry J.D."/>
            <person name="Hertz-Fowler C."/>
            <person name="Berriman M."/>
        </authorList>
    </citation>
    <scope>NUCLEOTIDE SEQUENCE</scope>
    <source>
        <strain evidence="8">Y486</strain>
    </source>
</reference>
<name>G0U1H7_TRYVY</name>
<protein>
    <recommendedName>
        <fullName evidence="9">Anti-silencing protein a-like protein</fullName>
    </recommendedName>
</protein>
<dbReference type="InterPro" id="IPR036747">
    <property type="entry name" value="ASF1-like_sf"/>
</dbReference>
<dbReference type="SUPFAM" id="SSF101546">
    <property type="entry name" value="ASF1-like"/>
    <property type="match status" value="1"/>
</dbReference>
<dbReference type="InterPro" id="IPR006818">
    <property type="entry name" value="ASF1-like"/>
</dbReference>
<dbReference type="GO" id="GO:0006335">
    <property type="term" value="P:DNA replication-dependent chromatin assembly"/>
    <property type="evidence" value="ECO:0007669"/>
    <property type="project" value="TreeGrafter"/>
</dbReference>
<comment type="similarity">
    <text evidence="2">Belongs to the ASF1 family.</text>
</comment>
<sequence>MPTRVALCKVSVVGDNPAPFSDPIVVKVVLEIFECPPMHEIDVKFTWKPIWDFPVDQELDEFEVGPLTTVGKHELLLQSDPPNVSEIPDPTGPTALIISFSYRGQQFLHIGYNAVVTCEGEIPDVFEDATLLRRNLTQSFPKETAIAWDDKREKDKAAERCSDLGSGTPSENSSTASRDDDELQPKKRNKCE</sequence>
<evidence type="ECO:0000313" key="8">
    <source>
        <dbReference type="EMBL" id="CCC49934.1"/>
    </source>
</evidence>
<evidence type="ECO:0000256" key="7">
    <source>
        <dbReference type="SAM" id="MobiDB-lite"/>
    </source>
</evidence>
<feature type="compositionally biased region" description="Basic and acidic residues" evidence="7">
    <location>
        <begin position="148"/>
        <end position="162"/>
    </location>
</feature>
<accession>G0U1H7</accession>
<dbReference type="PANTHER" id="PTHR12040">
    <property type="entry name" value="ANTI-SILENCING PROTEIN 1"/>
    <property type="match status" value="1"/>
</dbReference>
<dbReference type="OMA" id="TWSPVWD"/>
<dbReference type="Pfam" id="PF04729">
    <property type="entry name" value="ASF1_hist_chap"/>
    <property type="match status" value="1"/>
</dbReference>
<keyword evidence="6" id="KW-0539">Nucleus</keyword>
<keyword evidence="4" id="KW-0804">Transcription</keyword>
<keyword evidence="3" id="KW-0805">Transcription regulation</keyword>
<comment type="subcellular location">
    <subcellularLocation>
        <location evidence="1">Nucleus</location>
    </subcellularLocation>
</comment>
<dbReference type="GO" id="GO:0005634">
    <property type="term" value="C:nucleus"/>
    <property type="evidence" value="ECO:0007669"/>
    <property type="project" value="UniProtKB-SubCell"/>
</dbReference>
<organism evidence="8">
    <name type="scientific">Trypanosoma vivax (strain Y486)</name>
    <dbReference type="NCBI Taxonomy" id="1055687"/>
    <lineage>
        <taxon>Eukaryota</taxon>
        <taxon>Discoba</taxon>
        <taxon>Euglenozoa</taxon>
        <taxon>Kinetoplastea</taxon>
        <taxon>Metakinetoplastina</taxon>
        <taxon>Trypanosomatida</taxon>
        <taxon>Trypanosomatidae</taxon>
        <taxon>Trypanosoma</taxon>
        <taxon>Duttonella</taxon>
    </lineage>
</organism>
<dbReference type="GO" id="GO:0000785">
    <property type="term" value="C:chromatin"/>
    <property type="evidence" value="ECO:0007669"/>
    <property type="project" value="TreeGrafter"/>
</dbReference>
<keyword evidence="5" id="KW-0143">Chaperone</keyword>
<evidence type="ECO:0000256" key="3">
    <source>
        <dbReference type="ARBA" id="ARBA00023015"/>
    </source>
</evidence>
<evidence type="ECO:0000256" key="4">
    <source>
        <dbReference type="ARBA" id="ARBA00023163"/>
    </source>
</evidence>
<evidence type="ECO:0000256" key="1">
    <source>
        <dbReference type="ARBA" id="ARBA00004123"/>
    </source>
</evidence>